<organism evidence="1 2">
    <name type="scientific">Pseudomonas amygdali pv. ulmi</name>
    <dbReference type="NCBI Taxonomy" id="251720"/>
    <lineage>
        <taxon>Bacteria</taxon>
        <taxon>Pseudomonadati</taxon>
        <taxon>Pseudomonadota</taxon>
        <taxon>Gammaproteobacteria</taxon>
        <taxon>Pseudomonadales</taxon>
        <taxon>Pseudomonadaceae</taxon>
        <taxon>Pseudomonas</taxon>
        <taxon>Pseudomonas amygdali</taxon>
    </lineage>
</organism>
<dbReference type="Proteomes" id="UP000050266">
    <property type="component" value="Unassembled WGS sequence"/>
</dbReference>
<proteinExistence type="predicted"/>
<dbReference type="AlphaFoldDB" id="A0A0N8TD27"/>
<name>A0A0N8TD27_PSEA0</name>
<dbReference type="OrthoDB" id="8442378at2"/>
<dbReference type="RefSeq" id="WP_057432467.1">
    <property type="nucleotide sequence ID" value="NZ_LIHQ01000216.1"/>
</dbReference>
<evidence type="ECO:0000313" key="2">
    <source>
        <dbReference type="Proteomes" id="UP000050266"/>
    </source>
</evidence>
<comment type="caution">
    <text evidence="1">The sequence shown here is derived from an EMBL/GenBank/DDBJ whole genome shotgun (WGS) entry which is preliminary data.</text>
</comment>
<evidence type="ECO:0000313" key="1">
    <source>
        <dbReference type="EMBL" id="KPZ12425.1"/>
    </source>
</evidence>
<sequence length="240" mass="26349">MTRWIFALSFAGLVIGSGPLQAQTQQASMEINSSSRDSQTALIDERNAASWGLSKDEWKRYESVMQGPRGFYSPGLDPLTALGIEAESDAERNRLAELQARAEAERVRKELLYQQAYDAAAKRLAGATQPVQFPSESPPQSSPASVTGKLALFVKASCDACDSKAKQLQAQSIPFDIYMIGTGNDDAVIRRWALHAGIDPSKVRDRSITLNHDRGRWMSIGGQGELPALVRQVNGQWVRQ</sequence>
<gene>
    <name evidence="1" type="ORF">ALO41_200258</name>
</gene>
<dbReference type="PATRIC" id="fig|251720.4.peg.1951"/>
<dbReference type="EMBL" id="LJRQ01000195">
    <property type="protein sequence ID" value="KPZ12425.1"/>
    <property type="molecule type" value="Genomic_DNA"/>
</dbReference>
<accession>A0A0N8TD27</accession>
<protein>
    <submittedName>
        <fullName evidence="1">Cupin</fullName>
    </submittedName>
</protein>
<dbReference type="InterPro" id="IPR022293">
    <property type="entry name" value="Integrating-conj_element"/>
</dbReference>
<reference evidence="1 2" key="1">
    <citation type="submission" date="2015-09" db="EMBL/GenBank/DDBJ databases">
        <title>Genome announcement of multiple Pseudomonas syringae strains.</title>
        <authorList>
            <person name="Thakur S."/>
            <person name="Wang P.W."/>
            <person name="Gong Y."/>
            <person name="Weir B.S."/>
            <person name="Guttman D.S."/>
        </authorList>
    </citation>
    <scope>NUCLEOTIDE SEQUENCE [LARGE SCALE GENOMIC DNA]</scope>
    <source>
        <strain evidence="1 2">ICMP3962</strain>
    </source>
</reference>
<dbReference type="NCBIfam" id="TIGR03759">
    <property type="entry name" value="conj_TIGR03759"/>
    <property type="match status" value="1"/>
</dbReference>